<name>A0ABW1EHD9_9BACT</name>
<evidence type="ECO:0000256" key="1">
    <source>
        <dbReference type="SAM" id="SignalP"/>
    </source>
</evidence>
<keyword evidence="1" id="KW-0732">Signal</keyword>
<accession>A0ABW1EHD9</accession>
<comment type="caution">
    <text evidence="2">The sequence shown here is derived from an EMBL/GenBank/DDBJ whole genome shotgun (WGS) entry which is preliminary data.</text>
</comment>
<evidence type="ECO:0000313" key="2">
    <source>
        <dbReference type="EMBL" id="MFC5863722.1"/>
    </source>
</evidence>
<gene>
    <name evidence="2" type="ORF">ACFPT7_15550</name>
</gene>
<protein>
    <recommendedName>
        <fullName evidence="4">DUF1571 domain-containing protein</fullName>
    </recommendedName>
</protein>
<dbReference type="EMBL" id="JBHSPH010000005">
    <property type="protein sequence ID" value="MFC5863722.1"/>
    <property type="molecule type" value="Genomic_DNA"/>
</dbReference>
<dbReference type="RefSeq" id="WP_263339898.1">
    <property type="nucleotide sequence ID" value="NZ_JAGSYH010000005.1"/>
</dbReference>
<organism evidence="2 3">
    <name type="scientific">Acidicapsa dinghuensis</name>
    <dbReference type="NCBI Taxonomy" id="2218256"/>
    <lineage>
        <taxon>Bacteria</taxon>
        <taxon>Pseudomonadati</taxon>
        <taxon>Acidobacteriota</taxon>
        <taxon>Terriglobia</taxon>
        <taxon>Terriglobales</taxon>
        <taxon>Acidobacteriaceae</taxon>
        <taxon>Acidicapsa</taxon>
    </lineage>
</organism>
<evidence type="ECO:0008006" key="4">
    <source>
        <dbReference type="Google" id="ProtNLM"/>
    </source>
</evidence>
<dbReference type="Proteomes" id="UP001596091">
    <property type="component" value="Unassembled WGS sequence"/>
</dbReference>
<sequence length="233" mass="25972">MFKTGIAAFAASYARPFLRQVAGFALLTALLSPPAIASDHNPPRVQPATDFAAVEVHKDEKVAIAAEPYDTKEKMELFRVDYISHGVLPIRLIVTNNSDRPISLRDARIIFVTANGDRIQAAEPEDVERLMSRKEREGSKIPMPGPIPSIHLKPKASNKEIEQDFDALEFQALVVEPHTTQAGFLFYDLSGLEHPLKGGILNLHTIKDADGKELFYFEIPFDKYLKTKSSVMN</sequence>
<feature type="signal peptide" evidence="1">
    <location>
        <begin position="1"/>
        <end position="37"/>
    </location>
</feature>
<evidence type="ECO:0000313" key="3">
    <source>
        <dbReference type="Proteomes" id="UP001596091"/>
    </source>
</evidence>
<keyword evidence="3" id="KW-1185">Reference proteome</keyword>
<reference evidence="3" key="1">
    <citation type="journal article" date="2019" name="Int. J. Syst. Evol. Microbiol.">
        <title>The Global Catalogue of Microorganisms (GCM) 10K type strain sequencing project: providing services to taxonomists for standard genome sequencing and annotation.</title>
        <authorList>
            <consortium name="The Broad Institute Genomics Platform"/>
            <consortium name="The Broad Institute Genome Sequencing Center for Infectious Disease"/>
            <person name="Wu L."/>
            <person name="Ma J."/>
        </authorList>
    </citation>
    <scope>NUCLEOTIDE SEQUENCE [LARGE SCALE GENOMIC DNA]</scope>
    <source>
        <strain evidence="3">JCM 4087</strain>
    </source>
</reference>
<feature type="chain" id="PRO_5046911177" description="DUF1571 domain-containing protein" evidence="1">
    <location>
        <begin position="38"/>
        <end position="233"/>
    </location>
</feature>
<proteinExistence type="predicted"/>